<keyword evidence="3 6" id="KW-0479">Metal-binding</keyword>
<feature type="compositionally biased region" description="Polar residues" evidence="7">
    <location>
        <begin position="204"/>
        <end position="226"/>
    </location>
</feature>
<dbReference type="GO" id="GO:0020037">
    <property type="term" value="F:heme binding"/>
    <property type="evidence" value="ECO:0007669"/>
    <property type="project" value="InterPro"/>
</dbReference>
<feature type="compositionally biased region" description="Low complexity" evidence="7">
    <location>
        <begin position="268"/>
        <end position="294"/>
    </location>
</feature>
<proteinExistence type="predicted"/>
<evidence type="ECO:0000256" key="5">
    <source>
        <dbReference type="ARBA" id="ARBA00023004"/>
    </source>
</evidence>
<evidence type="ECO:0000256" key="4">
    <source>
        <dbReference type="ARBA" id="ARBA00022982"/>
    </source>
</evidence>
<feature type="domain" description="Cytochrome c" evidence="8">
    <location>
        <begin position="301"/>
        <end position="404"/>
    </location>
</feature>
<dbReference type="GO" id="GO:0009055">
    <property type="term" value="F:electron transfer activity"/>
    <property type="evidence" value="ECO:0007669"/>
    <property type="project" value="InterPro"/>
</dbReference>
<protein>
    <submittedName>
        <fullName evidence="9">Cytochrome c2</fullName>
    </submittedName>
</protein>
<sequence length="412" mass="42080">MNSLEANKIVGAGLGVVFLMFGGSLVAEGIFHSEAPETPGYEVAVAEPEEGGDGGGAAEETVAPIAARLQTASAEAGATDFKKCSACHSAAESGENKIGPGLWEVVNRPIASHAGFDYSQAMTDFSEGGSVVWDYEHLDHFLENPKGYISGTKMGFAGIKDSADRADTIAYLRSLAANPAPLPEAPAAEETAATEGESVEAPGTETNPSNPEDQTNAQAPGTTDTETAAAMPGQETAPVMSEETRPNPPAAQIQEENAPAAPTGGDTSASGEQGAAAAGAANSEPAGETETAAATPAAITGDPAAGEKVFNRCKACHAVGEGAANKIGPELNGIVGEPIAQVEGYNFSQGLKDYAAEHPTWTVEELTAWLENPKAVVPSTKMSFPGLKSEEDIQNVIAYLAQFGEDGSKSGN</sequence>
<evidence type="ECO:0000313" key="10">
    <source>
        <dbReference type="Proteomes" id="UP000192656"/>
    </source>
</evidence>
<dbReference type="Proteomes" id="UP000192656">
    <property type="component" value="Unassembled WGS sequence"/>
</dbReference>
<evidence type="ECO:0000256" key="3">
    <source>
        <dbReference type="ARBA" id="ARBA00022723"/>
    </source>
</evidence>
<feature type="compositionally biased region" description="Low complexity" evidence="7">
    <location>
        <begin position="180"/>
        <end position="195"/>
    </location>
</feature>
<dbReference type="InterPro" id="IPR009056">
    <property type="entry name" value="Cyt_c-like_dom"/>
</dbReference>
<dbReference type="GO" id="GO:0046872">
    <property type="term" value="F:metal ion binding"/>
    <property type="evidence" value="ECO:0007669"/>
    <property type="project" value="UniProtKB-KW"/>
</dbReference>
<dbReference type="EMBL" id="FWXR01000001">
    <property type="protein sequence ID" value="SMC34547.1"/>
    <property type="molecule type" value="Genomic_DNA"/>
</dbReference>
<dbReference type="PROSITE" id="PS51007">
    <property type="entry name" value="CYTC"/>
    <property type="match status" value="2"/>
</dbReference>
<feature type="domain" description="Cytochrome c" evidence="8">
    <location>
        <begin position="72"/>
        <end position="176"/>
    </location>
</feature>
<dbReference type="PRINTS" id="PR00604">
    <property type="entry name" value="CYTCHRMECIAB"/>
</dbReference>
<evidence type="ECO:0000256" key="6">
    <source>
        <dbReference type="PROSITE-ProRule" id="PRU00433"/>
    </source>
</evidence>
<evidence type="ECO:0000256" key="1">
    <source>
        <dbReference type="ARBA" id="ARBA00022448"/>
    </source>
</evidence>
<dbReference type="PANTHER" id="PTHR11961">
    <property type="entry name" value="CYTOCHROME C"/>
    <property type="match status" value="1"/>
</dbReference>
<dbReference type="OrthoDB" id="9805828at2"/>
<keyword evidence="10" id="KW-1185">Reference proteome</keyword>
<keyword evidence="2 6" id="KW-0349">Heme</keyword>
<evidence type="ECO:0000313" key="9">
    <source>
        <dbReference type="EMBL" id="SMC34547.1"/>
    </source>
</evidence>
<dbReference type="InterPro" id="IPR002327">
    <property type="entry name" value="Cyt_c_1A/1B"/>
</dbReference>
<keyword evidence="4" id="KW-0249">Electron transport</keyword>
<dbReference type="AlphaFoldDB" id="A0A1W1YEF3"/>
<evidence type="ECO:0000256" key="2">
    <source>
        <dbReference type="ARBA" id="ARBA00022617"/>
    </source>
</evidence>
<dbReference type="Gene3D" id="1.10.760.10">
    <property type="entry name" value="Cytochrome c-like domain"/>
    <property type="match status" value="2"/>
</dbReference>
<dbReference type="RefSeq" id="WP_084408063.1">
    <property type="nucleotide sequence ID" value="NZ_FWXR01000001.1"/>
</dbReference>
<evidence type="ECO:0000259" key="8">
    <source>
        <dbReference type="PROSITE" id="PS51007"/>
    </source>
</evidence>
<gene>
    <name evidence="9" type="ORF">SAMN06297251_101210</name>
</gene>
<dbReference type="SUPFAM" id="SSF46626">
    <property type="entry name" value="Cytochrome c"/>
    <property type="match status" value="2"/>
</dbReference>
<feature type="region of interest" description="Disordered" evidence="7">
    <location>
        <begin position="180"/>
        <end position="294"/>
    </location>
</feature>
<keyword evidence="1" id="KW-0813">Transport</keyword>
<dbReference type="Pfam" id="PF00034">
    <property type="entry name" value="Cytochrom_C"/>
    <property type="match status" value="2"/>
</dbReference>
<organism evidence="9 10">
    <name type="scientific">Fulvimarina manganoxydans</name>
    <dbReference type="NCBI Taxonomy" id="937218"/>
    <lineage>
        <taxon>Bacteria</taxon>
        <taxon>Pseudomonadati</taxon>
        <taxon>Pseudomonadota</taxon>
        <taxon>Alphaproteobacteria</taxon>
        <taxon>Hyphomicrobiales</taxon>
        <taxon>Aurantimonadaceae</taxon>
        <taxon>Fulvimarina</taxon>
    </lineage>
</organism>
<reference evidence="9 10" key="1">
    <citation type="submission" date="2017-04" db="EMBL/GenBank/DDBJ databases">
        <authorList>
            <person name="Afonso C.L."/>
            <person name="Miller P.J."/>
            <person name="Scott M.A."/>
            <person name="Spackman E."/>
            <person name="Goraichik I."/>
            <person name="Dimitrov K.M."/>
            <person name="Suarez D.L."/>
            <person name="Swayne D.E."/>
        </authorList>
    </citation>
    <scope>NUCLEOTIDE SEQUENCE [LARGE SCALE GENOMIC DNA]</scope>
    <source>
        <strain evidence="9 10">CGMCC 1.10972</strain>
    </source>
</reference>
<accession>A0A1W1YEF3</accession>
<name>A0A1W1YEF3_9HYPH</name>
<dbReference type="STRING" id="937218.SAMN06297251_101210"/>
<keyword evidence="5 6" id="KW-0408">Iron</keyword>
<evidence type="ECO:0000256" key="7">
    <source>
        <dbReference type="SAM" id="MobiDB-lite"/>
    </source>
</evidence>
<dbReference type="InterPro" id="IPR036909">
    <property type="entry name" value="Cyt_c-like_dom_sf"/>
</dbReference>